<dbReference type="Pfam" id="PF00419">
    <property type="entry name" value="Fimbrial"/>
    <property type="match status" value="1"/>
</dbReference>
<accession>A0A6I6LDG6</accession>
<feature type="chain" id="PRO_5026148665" evidence="1">
    <location>
        <begin position="20"/>
        <end position="178"/>
    </location>
</feature>
<gene>
    <name evidence="3" type="ORF">GQA94_00465</name>
</gene>
<name>A0A6I6LDG6_STUST</name>
<evidence type="ECO:0000313" key="3">
    <source>
        <dbReference type="EMBL" id="QGZ28604.1"/>
    </source>
</evidence>
<organism evidence="3 4">
    <name type="scientific">Stutzerimonas stutzeri</name>
    <name type="common">Pseudomonas stutzeri</name>
    <dbReference type="NCBI Taxonomy" id="316"/>
    <lineage>
        <taxon>Bacteria</taxon>
        <taxon>Pseudomonadati</taxon>
        <taxon>Pseudomonadota</taxon>
        <taxon>Gammaproteobacteria</taxon>
        <taxon>Pseudomonadales</taxon>
        <taxon>Pseudomonadaceae</taxon>
        <taxon>Stutzerimonas</taxon>
    </lineage>
</organism>
<dbReference type="EMBL" id="CP046902">
    <property type="protein sequence ID" value="QGZ28604.1"/>
    <property type="molecule type" value="Genomic_DNA"/>
</dbReference>
<dbReference type="InterPro" id="IPR000259">
    <property type="entry name" value="Adhesion_dom_fimbrial"/>
</dbReference>
<dbReference type="AlphaFoldDB" id="A0A6I6LDG6"/>
<dbReference type="InterPro" id="IPR036937">
    <property type="entry name" value="Adhesion_dom_fimbrial_sf"/>
</dbReference>
<evidence type="ECO:0000256" key="1">
    <source>
        <dbReference type="SAM" id="SignalP"/>
    </source>
</evidence>
<feature type="domain" description="Fimbrial-type adhesion" evidence="2">
    <location>
        <begin position="24"/>
        <end position="177"/>
    </location>
</feature>
<dbReference type="Proteomes" id="UP000438983">
    <property type="component" value="Chromosome"/>
</dbReference>
<evidence type="ECO:0000313" key="4">
    <source>
        <dbReference type="Proteomes" id="UP000438983"/>
    </source>
</evidence>
<dbReference type="Gene3D" id="2.60.40.1090">
    <property type="entry name" value="Fimbrial-type adhesion domain"/>
    <property type="match status" value="1"/>
</dbReference>
<dbReference type="SUPFAM" id="SSF49401">
    <property type="entry name" value="Bacterial adhesins"/>
    <property type="match status" value="1"/>
</dbReference>
<dbReference type="PANTHER" id="PTHR33420:SF10">
    <property type="entry name" value="FIMBRIAE MAJOR SUBUNIT"/>
    <property type="match status" value="1"/>
</dbReference>
<dbReference type="GO" id="GO:0009289">
    <property type="term" value="C:pilus"/>
    <property type="evidence" value="ECO:0007669"/>
    <property type="project" value="InterPro"/>
</dbReference>
<reference evidence="3 4" key="1">
    <citation type="submission" date="2019-12" db="EMBL/GenBank/DDBJ databases">
        <title>Complete genome sequence of Pseudomonas stutzeri.</title>
        <authorList>
            <person name="Lim S.R."/>
            <person name="Kim J.H."/>
        </authorList>
    </citation>
    <scope>NUCLEOTIDE SEQUENCE [LARGE SCALE GENOMIC DNA]</scope>
    <source>
        <strain evidence="3 4">PM101005</strain>
    </source>
</reference>
<dbReference type="InterPro" id="IPR050263">
    <property type="entry name" value="Bact_Fimbrial_Adh_Pro"/>
</dbReference>
<proteinExistence type="predicted"/>
<sequence length="178" mass="17658">MKISALVLAMAALPGVVFAAPTVTFQGEVTDQTCTATINGATDGTVLLPTVSTAELADPGDTAGLTPFTIELTGCTDPGVGGLEVTTKFMGYDITAGGALVNMAVGGAENVAIQLTEDAGGLAPITLVAGVASEVAGLELLDGETEASYEFGAQYVSEDGSATAGAVTAVVQYTVSYL</sequence>
<dbReference type="OrthoDB" id="5906753at2"/>
<dbReference type="PANTHER" id="PTHR33420">
    <property type="entry name" value="FIMBRIAL SUBUNIT ELFA-RELATED"/>
    <property type="match status" value="1"/>
</dbReference>
<keyword evidence="1" id="KW-0732">Signal</keyword>
<dbReference type="RefSeq" id="WP_158186208.1">
    <property type="nucleotide sequence ID" value="NZ_CP046902.1"/>
</dbReference>
<evidence type="ECO:0000259" key="2">
    <source>
        <dbReference type="Pfam" id="PF00419"/>
    </source>
</evidence>
<dbReference type="GO" id="GO:0043709">
    <property type="term" value="P:cell adhesion involved in single-species biofilm formation"/>
    <property type="evidence" value="ECO:0007669"/>
    <property type="project" value="TreeGrafter"/>
</dbReference>
<feature type="signal peptide" evidence="1">
    <location>
        <begin position="1"/>
        <end position="19"/>
    </location>
</feature>
<dbReference type="InterPro" id="IPR008966">
    <property type="entry name" value="Adhesion_dom_sf"/>
</dbReference>
<protein>
    <submittedName>
        <fullName evidence="3">Fimbrial protein</fullName>
    </submittedName>
</protein>